<reference evidence="1 2" key="2">
    <citation type="journal article" date="2013" name="Plant Cell Physiol.">
        <title>Rice Annotation Project Database (RAP-DB): an integrative and interactive database for rice genomics.</title>
        <authorList>
            <person name="Sakai H."/>
            <person name="Lee S.S."/>
            <person name="Tanaka T."/>
            <person name="Numa H."/>
            <person name="Kim J."/>
            <person name="Kawahara Y."/>
            <person name="Wakimoto H."/>
            <person name="Yang C.C."/>
            <person name="Iwamoto M."/>
            <person name="Abe T."/>
            <person name="Yamada Y."/>
            <person name="Muto A."/>
            <person name="Inokuchi H."/>
            <person name="Ikemura T."/>
            <person name="Matsumoto T."/>
            <person name="Sasaki T."/>
            <person name="Itoh T."/>
        </authorList>
    </citation>
    <scope>NUCLEOTIDE SEQUENCE [LARGE SCALE GENOMIC DNA]</scope>
    <source>
        <strain evidence="2">cv. Nipponbare</strain>
    </source>
</reference>
<sequence>MDFWTAFADLLSCLTAGAFRSSCSEAFEEANNFLPLFSALKHFEGNFPREFSPTSLSTDVLLDFPNLDNGEKVEENPEAGLLVAFTWEPVSIESSL</sequence>
<accession>A0A0N7KSA6</accession>
<gene>
    <name evidence="1" type="ordered locus">Os11g0103150</name>
    <name evidence="1" type="ORF">OSNPB_110103150</name>
</gene>
<reference evidence="2" key="1">
    <citation type="journal article" date="2005" name="Nature">
        <title>The map-based sequence of the rice genome.</title>
        <authorList>
            <consortium name="International rice genome sequencing project (IRGSP)"/>
            <person name="Matsumoto T."/>
            <person name="Wu J."/>
            <person name="Kanamori H."/>
            <person name="Katayose Y."/>
            <person name="Fujisawa M."/>
            <person name="Namiki N."/>
            <person name="Mizuno H."/>
            <person name="Yamamoto K."/>
            <person name="Antonio B.A."/>
            <person name="Baba T."/>
            <person name="Sakata K."/>
            <person name="Nagamura Y."/>
            <person name="Aoki H."/>
            <person name="Arikawa K."/>
            <person name="Arita K."/>
            <person name="Bito T."/>
            <person name="Chiden Y."/>
            <person name="Fujitsuka N."/>
            <person name="Fukunaka R."/>
            <person name="Hamada M."/>
            <person name="Harada C."/>
            <person name="Hayashi A."/>
            <person name="Hijishita S."/>
            <person name="Honda M."/>
            <person name="Hosokawa S."/>
            <person name="Ichikawa Y."/>
            <person name="Idonuma A."/>
            <person name="Iijima M."/>
            <person name="Ikeda M."/>
            <person name="Ikeno M."/>
            <person name="Ito K."/>
            <person name="Ito S."/>
            <person name="Ito T."/>
            <person name="Ito Y."/>
            <person name="Ito Y."/>
            <person name="Iwabuchi A."/>
            <person name="Kamiya K."/>
            <person name="Karasawa W."/>
            <person name="Kurita K."/>
            <person name="Katagiri S."/>
            <person name="Kikuta A."/>
            <person name="Kobayashi H."/>
            <person name="Kobayashi N."/>
            <person name="Machita K."/>
            <person name="Maehara T."/>
            <person name="Masukawa M."/>
            <person name="Mizubayashi T."/>
            <person name="Mukai Y."/>
            <person name="Nagasaki H."/>
            <person name="Nagata Y."/>
            <person name="Naito S."/>
            <person name="Nakashima M."/>
            <person name="Nakama Y."/>
            <person name="Nakamichi Y."/>
            <person name="Nakamura M."/>
            <person name="Meguro A."/>
            <person name="Negishi M."/>
            <person name="Ohta I."/>
            <person name="Ohta T."/>
            <person name="Okamoto M."/>
            <person name="Ono N."/>
            <person name="Saji S."/>
            <person name="Sakaguchi M."/>
            <person name="Sakai K."/>
            <person name="Shibata M."/>
            <person name="Shimokawa T."/>
            <person name="Song J."/>
            <person name="Takazaki Y."/>
            <person name="Terasawa K."/>
            <person name="Tsugane M."/>
            <person name="Tsuji K."/>
            <person name="Ueda S."/>
            <person name="Waki K."/>
            <person name="Yamagata H."/>
            <person name="Yamamoto M."/>
            <person name="Yamamoto S."/>
            <person name="Yamane H."/>
            <person name="Yoshiki S."/>
            <person name="Yoshihara R."/>
            <person name="Yukawa K."/>
            <person name="Zhong H."/>
            <person name="Yano M."/>
            <person name="Yuan Q."/>
            <person name="Ouyang S."/>
            <person name="Liu J."/>
            <person name="Jones K.M."/>
            <person name="Gansberger K."/>
            <person name="Moffat K."/>
            <person name="Hill J."/>
            <person name="Bera J."/>
            <person name="Fadrosh D."/>
            <person name="Jin S."/>
            <person name="Johri S."/>
            <person name="Kim M."/>
            <person name="Overton L."/>
            <person name="Reardon M."/>
            <person name="Tsitrin T."/>
            <person name="Vuong H."/>
            <person name="Weaver B."/>
            <person name="Ciecko A."/>
            <person name="Tallon L."/>
            <person name="Jackson J."/>
            <person name="Pai G."/>
            <person name="Aken S.V."/>
            <person name="Utterback T."/>
            <person name="Reidmuller S."/>
            <person name="Feldblyum T."/>
            <person name="Hsiao J."/>
            <person name="Zismann V."/>
            <person name="Iobst S."/>
            <person name="de Vazeille A.R."/>
            <person name="Buell C.R."/>
            <person name="Ying K."/>
            <person name="Li Y."/>
            <person name="Lu T."/>
            <person name="Huang Y."/>
            <person name="Zhao Q."/>
            <person name="Feng Q."/>
            <person name="Zhang L."/>
            <person name="Zhu J."/>
            <person name="Weng Q."/>
            <person name="Mu J."/>
            <person name="Lu Y."/>
            <person name="Fan D."/>
            <person name="Liu Y."/>
            <person name="Guan J."/>
            <person name="Zhang Y."/>
            <person name="Yu S."/>
            <person name="Liu X."/>
            <person name="Zhang Y."/>
            <person name="Hong G."/>
            <person name="Han B."/>
            <person name="Choisne N."/>
            <person name="Demange N."/>
            <person name="Orjeda G."/>
            <person name="Samain S."/>
            <person name="Cattolico L."/>
            <person name="Pelletier E."/>
            <person name="Couloux A."/>
            <person name="Segurens B."/>
            <person name="Wincker P."/>
            <person name="D'Hont A."/>
            <person name="Scarpelli C."/>
            <person name="Weissenbach J."/>
            <person name="Salanoubat M."/>
            <person name="Quetier F."/>
            <person name="Yu Y."/>
            <person name="Kim H.R."/>
            <person name="Rambo T."/>
            <person name="Currie J."/>
            <person name="Collura K."/>
            <person name="Luo M."/>
            <person name="Yang T."/>
            <person name="Ammiraju J.S.S."/>
            <person name="Engler F."/>
            <person name="Soderlund C."/>
            <person name="Wing R.A."/>
            <person name="Palmer L.E."/>
            <person name="de la Bastide M."/>
            <person name="Spiegel L."/>
            <person name="Nascimento L."/>
            <person name="Zutavern T."/>
            <person name="O'Shaughnessy A."/>
            <person name="Dike S."/>
            <person name="Dedhia N."/>
            <person name="Preston R."/>
            <person name="Balija V."/>
            <person name="McCombie W.R."/>
            <person name="Chow T."/>
            <person name="Chen H."/>
            <person name="Chung M."/>
            <person name="Chen C."/>
            <person name="Shaw J."/>
            <person name="Wu H."/>
            <person name="Hsiao K."/>
            <person name="Chao Y."/>
            <person name="Chu M."/>
            <person name="Cheng C."/>
            <person name="Hour A."/>
            <person name="Lee P."/>
            <person name="Lin S."/>
            <person name="Lin Y."/>
            <person name="Liou J."/>
            <person name="Liu S."/>
            <person name="Hsing Y."/>
            <person name="Raghuvanshi S."/>
            <person name="Mohanty A."/>
            <person name="Bharti A.K."/>
            <person name="Gaur A."/>
            <person name="Gupta V."/>
            <person name="Kumar D."/>
            <person name="Ravi V."/>
            <person name="Vij S."/>
            <person name="Kapur A."/>
            <person name="Khurana P."/>
            <person name="Khurana P."/>
            <person name="Khurana J.P."/>
            <person name="Tyagi A.K."/>
            <person name="Gaikwad K."/>
            <person name="Singh A."/>
            <person name="Dalal V."/>
            <person name="Srivastava S."/>
            <person name="Dixit A."/>
            <person name="Pal A.K."/>
            <person name="Ghazi I.A."/>
            <person name="Yadav M."/>
            <person name="Pandit A."/>
            <person name="Bhargava A."/>
            <person name="Sureshbabu K."/>
            <person name="Batra K."/>
            <person name="Sharma T.R."/>
            <person name="Mohapatra T."/>
            <person name="Singh N.K."/>
            <person name="Messing J."/>
            <person name="Nelson A.B."/>
            <person name="Fuks G."/>
            <person name="Kavchok S."/>
            <person name="Keizer G."/>
            <person name="Linton E."/>
            <person name="Llaca V."/>
            <person name="Song R."/>
            <person name="Tanyolac B."/>
            <person name="Young S."/>
            <person name="Ho-Il K."/>
            <person name="Hahn J.H."/>
            <person name="Sangsakoo G."/>
            <person name="Vanavichit A."/>
            <person name="de Mattos Luiz.A.T."/>
            <person name="Zimmer P.D."/>
            <person name="Malone G."/>
            <person name="Dellagostin O."/>
            <person name="de Oliveira A.C."/>
            <person name="Bevan M."/>
            <person name="Bancroft I."/>
            <person name="Minx P."/>
            <person name="Cordum H."/>
            <person name="Wilson R."/>
            <person name="Cheng Z."/>
            <person name="Jin W."/>
            <person name="Jiang J."/>
            <person name="Leong S.A."/>
            <person name="Iwama H."/>
            <person name="Gojobori T."/>
            <person name="Itoh T."/>
            <person name="Niimura Y."/>
            <person name="Fujii Y."/>
            <person name="Habara T."/>
            <person name="Sakai H."/>
            <person name="Sato Y."/>
            <person name="Wilson G."/>
            <person name="Kumar K."/>
            <person name="McCouch S."/>
            <person name="Juretic N."/>
            <person name="Hoen D."/>
            <person name="Wright S."/>
            <person name="Bruskiewich R."/>
            <person name="Bureau T."/>
            <person name="Miyao A."/>
            <person name="Hirochika H."/>
            <person name="Nishikawa T."/>
            <person name="Kadowaki K."/>
            <person name="Sugiura M."/>
            <person name="Burr B."/>
            <person name="Sasaki T."/>
        </authorList>
    </citation>
    <scope>NUCLEOTIDE SEQUENCE [LARGE SCALE GENOMIC DNA]</scope>
    <source>
        <strain evidence="2">cv. Nipponbare</strain>
    </source>
</reference>
<keyword evidence="2" id="KW-1185">Reference proteome</keyword>
<dbReference type="Proteomes" id="UP000059680">
    <property type="component" value="Chromosome 11"/>
</dbReference>
<dbReference type="Gramene" id="Os11t0103150-00">
    <property type="protein sequence ID" value="Os11t0103150-00"/>
    <property type="gene ID" value="Os11g0103150"/>
</dbReference>
<dbReference type="AlphaFoldDB" id="A0A0N7KSA6"/>
<proteinExistence type="predicted"/>
<organism evidence="1 2">
    <name type="scientific">Oryza sativa subsp. japonica</name>
    <name type="common">Rice</name>
    <dbReference type="NCBI Taxonomy" id="39947"/>
    <lineage>
        <taxon>Eukaryota</taxon>
        <taxon>Viridiplantae</taxon>
        <taxon>Streptophyta</taxon>
        <taxon>Embryophyta</taxon>
        <taxon>Tracheophyta</taxon>
        <taxon>Spermatophyta</taxon>
        <taxon>Magnoliopsida</taxon>
        <taxon>Liliopsida</taxon>
        <taxon>Poales</taxon>
        <taxon>Poaceae</taxon>
        <taxon>BOP clade</taxon>
        <taxon>Oryzoideae</taxon>
        <taxon>Oryzeae</taxon>
        <taxon>Oryzinae</taxon>
        <taxon>Oryza</taxon>
        <taxon>Oryza sativa</taxon>
    </lineage>
</organism>
<name>A0A0N7KSA6_ORYSJ</name>
<dbReference type="PaxDb" id="39947-A0A0N7KSA6"/>
<dbReference type="InParanoid" id="A0A0N7KSA6"/>
<protein>
    <submittedName>
        <fullName evidence="1">Os11g0103150 protein</fullName>
    </submittedName>
</protein>
<reference evidence="1 2" key="3">
    <citation type="journal article" date="2013" name="Rice">
        <title>Improvement of the Oryza sativa Nipponbare reference genome using next generation sequence and optical map data.</title>
        <authorList>
            <person name="Kawahara Y."/>
            <person name="de la Bastide M."/>
            <person name="Hamilton J.P."/>
            <person name="Kanamori H."/>
            <person name="McCombie W.R."/>
            <person name="Ouyang S."/>
            <person name="Schwartz D.C."/>
            <person name="Tanaka T."/>
            <person name="Wu J."/>
            <person name="Zhou S."/>
            <person name="Childs K.L."/>
            <person name="Davidson R.M."/>
            <person name="Lin H."/>
            <person name="Quesada-Ocampo L."/>
            <person name="Vaillancourt B."/>
            <person name="Sakai H."/>
            <person name="Lee S.S."/>
            <person name="Kim J."/>
            <person name="Numa H."/>
            <person name="Itoh T."/>
            <person name="Buell C.R."/>
            <person name="Matsumoto T."/>
        </authorList>
    </citation>
    <scope>NUCLEOTIDE SEQUENCE [LARGE SCALE GENOMIC DNA]</scope>
    <source>
        <strain evidence="2">cv. Nipponbare</strain>
    </source>
</reference>
<evidence type="ECO:0000313" key="2">
    <source>
        <dbReference type="Proteomes" id="UP000059680"/>
    </source>
</evidence>
<dbReference type="EMBL" id="AP014967">
    <property type="protein sequence ID" value="BAT12282.1"/>
    <property type="molecule type" value="Genomic_DNA"/>
</dbReference>
<evidence type="ECO:0000313" key="1">
    <source>
        <dbReference type="EMBL" id="BAT12282.1"/>
    </source>
</evidence>